<dbReference type="EMBL" id="JAAMFM010000024">
    <property type="protein sequence ID" value="NVM96083.1"/>
    <property type="molecule type" value="Genomic_DNA"/>
</dbReference>
<evidence type="ECO:0000313" key="2">
    <source>
        <dbReference type="Proteomes" id="UP000543556"/>
    </source>
</evidence>
<dbReference type="AlphaFoldDB" id="A0A7Y7M0U2"/>
<evidence type="ECO:0008006" key="3">
    <source>
        <dbReference type="Google" id="ProtNLM"/>
    </source>
</evidence>
<sequence>MAHAAGFDGLAWMSNRRNTDRAYVFFGDRVAAGDLKAVPSGGRIFAAGDGLDWLVDYLTGLKIEIINPGF</sequence>
<name>A0A7Y7M0U2_9MICC</name>
<evidence type="ECO:0000313" key="1">
    <source>
        <dbReference type="EMBL" id="NVM96083.1"/>
    </source>
</evidence>
<organism evidence="1 2">
    <name type="scientific">Arthrobacter wenxiniae</name>
    <dbReference type="NCBI Taxonomy" id="2713570"/>
    <lineage>
        <taxon>Bacteria</taxon>
        <taxon>Bacillati</taxon>
        <taxon>Actinomycetota</taxon>
        <taxon>Actinomycetes</taxon>
        <taxon>Micrococcales</taxon>
        <taxon>Micrococcaceae</taxon>
        <taxon>Arthrobacter</taxon>
    </lineage>
</organism>
<gene>
    <name evidence="1" type="ORF">G6034_14455</name>
</gene>
<keyword evidence="2" id="KW-1185">Reference proteome</keyword>
<dbReference type="RefSeq" id="WP_176635805.1">
    <property type="nucleotide sequence ID" value="NZ_JAAMFM010000024.1"/>
</dbReference>
<protein>
    <recommendedName>
        <fullName evidence="3">RES domain-containing protein</fullName>
    </recommendedName>
</protein>
<proteinExistence type="predicted"/>
<reference evidence="1 2" key="1">
    <citation type="submission" date="2020-02" db="EMBL/GenBank/DDBJ databases">
        <title>Genome sequence of strain AETb3-4.</title>
        <authorList>
            <person name="Gao J."/>
            <person name="Zhang X."/>
        </authorList>
    </citation>
    <scope>NUCLEOTIDE SEQUENCE [LARGE SCALE GENOMIC DNA]</scope>
    <source>
        <strain evidence="1 2">AETb3-4</strain>
    </source>
</reference>
<comment type="caution">
    <text evidence="1">The sequence shown here is derived from an EMBL/GenBank/DDBJ whole genome shotgun (WGS) entry which is preliminary data.</text>
</comment>
<dbReference type="Proteomes" id="UP000543556">
    <property type="component" value="Unassembled WGS sequence"/>
</dbReference>
<accession>A0A7Y7M0U2</accession>